<proteinExistence type="predicted"/>
<organism evidence="1 2">
    <name type="scientific">Prevotella heparinolytica</name>
    <dbReference type="NCBI Taxonomy" id="28113"/>
    <lineage>
        <taxon>Bacteria</taxon>
        <taxon>Pseudomonadati</taxon>
        <taxon>Bacteroidota</taxon>
        <taxon>Bacteroidia</taxon>
        <taxon>Bacteroidales</taxon>
        <taxon>Bacteroidaceae</taxon>
        <taxon>Bacteroides</taxon>
    </lineage>
</organism>
<evidence type="ECO:0000313" key="2">
    <source>
        <dbReference type="Proteomes" id="UP000295600"/>
    </source>
</evidence>
<sequence length="57" mass="6658">MTKKNWKNRALHITVSANKLQDMIIGVDGNIKIRKVEITPSFLFLFYTKLWILPIKA</sequence>
<gene>
    <name evidence="1" type="ORF">EV202_10298</name>
</gene>
<evidence type="ECO:0000313" key="1">
    <source>
        <dbReference type="EMBL" id="TCO95997.1"/>
    </source>
</evidence>
<dbReference type="Proteomes" id="UP000295600">
    <property type="component" value="Unassembled WGS sequence"/>
</dbReference>
<name>A0A4V2SF62_9BACE</name>
<accession>A0A4V2SF62</accession>
<comment type="caution">
    <text evidence="1">The sequence shown here is derived from an EMBL/GenBank/DDBJ whole genome shotgun (WGS) entry which is preliminary data.</text>
</comment>
<reference evidence="1 2" key="1">
    <citation type="submission" date="2019-03" db="EMBL/GenBank/DDBJ databases">
        <title>Genomic Encyclopedia of Type Strains, Phase IV (KMG-IV): sequencing the most valuable type-strain genomes for metagenomic binning, comparative biology and taxonomic classification.</title>
        <authorList>
            <person name="Goeker M."/>
        </authorList>
    </citation>
    <scope>NUCLEOTIDE SEQUENCE [LARGE SCALE GENOMIC DNA]</scope>
    <source>
        <strain evidence="1 2">DSM 23917</strain>
    </source>
</reference>
<protein>
    <submittedName>
        <fullName evidence="1">Uncharacterized protein</fullName>
    </submittedName>
</protein>
<dbReference type="EMBL" id="SLXB01000002">
    <property type="protein sequence ID" value="TCO95997.1"/>
    <property type="molecule type" value="Genomic_DNA"/>
</dbReference>
<dbReference type="AlphaFoldDB" id="A0A4V2SF62"/>